<dbReference type="AlphaFoldDB" id="Q7V0N3"/>
<dbReference type="CAZy" id="GT4">
    <property type="family name" value="Glycosyltransferase Family 4"/>
</dbReference>
<organism evidence="3 4">
    <name type="scientific">Prochlorococcus marinus subsp. pastoris (strain CCMP1986 / NIES-2087 / MED4)</name>
    <dbReference type="NCBI Taxonomy" id="59919"/>
    <lineage>
        <taxon>Bacteria</taxon>
        <taxon>Bacillati</taxon>
        <taxon>Cyanobacteriota</taxon>
        <taxon>Cyanophyceae</taxon>
        <taxon>Synechococcales</taxon>
        <taxon>Prochlorococcaceae</taxon>
        <taxon>Prochlorococcus</taxon>
    </lineage>
</organism>
<dbReference type="OrthoDB" id="9797829at2"/>
<dbReference type="SUPFAM" id="SSF53756">
    <property type="entry name" value="UDP-Glycosyltransferase/glycogen phosphorylase"/>
    <property type="match status" value="1"/>
</dbReference>
<evidence type="ECO:0000313" key="4">
    <source>
        <dbReference type="Proteomes" id="UP000001026"/>
    </source>
</evidence>
<accession>Q7V0N3</accession>
<protein>
    <submittedName>
        <fullName evidence="3">Putative glycosyl transferase, group 1</fullName>
    </submittedName>
</protein>
<dbReference type="GO" id="GO:0016757">
    <property type="term" value="F:glycosyltransferase activity"/>
    <property type="evidence" value="ECO:0007669"/>
    <property type="project" value="InterPro"/>
</dbReference>
<dbReference type="Proteomes" id="UP000001026">
    <property type="component" value="Chromosome"/>
</dbReference>
<dbReference type="KEGG" id="pmm:PMM1223"/>
<dbReference type="InterPro" id="IPR001296">
    <property type="entry name" value="Glyco_trans_1"/>
</dbReference>
<dbReference type="PANTHER" id="PTHR46401">
    <property type="entry name" value="GLYCOSYLTRANSFERASE WBBK-RELATED"/>
    <property type="match status" value="1"/>
</dbReference>
<gene>
    <name evidence="3" type="ordered locus">PMM1223</name>
</gene>
<evidence type="ECO:0000313" key="3">
    <source>
        <dbReference type="EMBL" id="CAE19682.1"/>
    </source>
</evidence>
<dbReference type="EMBL" id="BX548174">
    <property type="protein sequence ID" value="CAE19682.1"/>
    <property type="molecule type" value="Genomic_DNA"/>
</dbReference>
<dbReference type="RefSeq" id="WP_011132857.1">
    <property type="nucleotide sequence ID" value="NC_005072.1"/>
</dbReference>
<dbReference type="HOGENOM" id="CLU_009583_27_5_3"/>
<reference evidence="3 4" key="1">
    <citation type="journal article" date="2003" name="Nature">
        <title>Genome divergence in two Prochlorococcus ecotypes reflects oceanic niche differentiation.</title>
        <authorList>
            <person name="Rocap G."/>
            <person name="Larimer F.W."/>
            <person name="Lamerdin J.E."/>
            <person name="Malfatti S."/>
            <person name="Chain P."/>
            <person name="Ahlgren N.A."/>
            <person name="Arellano A."/>
            <person name="Coleman M."/>
            <person name="Hauser L."/>
            <person name="Hess W.R."/>
            <person name="Johnson Z.I."/>
            <person name="Land M.L."/>
            <person name="Lindell D."/>
            <person name="Post A.F."/>
            <person name="Regala W."/>
            <person name="Shah M."/>
            <person name="Shaw S.L."/>
            <person name="Steglich C."/>
            <person name="Sullivan M.B."/>
            <person name="Ting C.S."/>
            <person name="Tolonen A."/>
            <person name="Webb E.A."/>
            <person name="Zinser E.R."/>
            <person name="Chisholm S.W."/>
        </authorList>
    </citation>
    <scope>NUCLEOTIDE SEQUENCE [LARGE SCALE GENOMIC DNA]</scope>
    <source>
        <strain evidence="4">CCMP1986 / NIES-2087 / MED4</strain>
    </source>
</reference>
<proteinExistence type="predicted"/>
<dbReference type="Pfam" id="PF00534">
    <property type="entry name" value="Glycos_transf_1"/>
    <property type="match status" value="1"/>
</dbReference>
<sequence>MNNNINLAIDLRYAEKKNTGLTRFSKNIFLNLLNADSLKSKKFLLILPPKSSSSHIREFTKLKGLNRVIVHWDHNRKWRWKLGLYFLDIKLYLLLRKMNIGIYISPFMDPPIMPGIKIISTIHDITFLKIDNYFTKFENLKKLIGDLRIFITVLISKYLITVSKSTKEDLINRYKYLPHNLQKKISNALIIPNGITKLSFKKKISLPKKFPEKYFLYVGDRRPHKNIEYLINLINGIRAELKEDIYLVIAGSKSYKNGYLDKKIINNKVFIHEFIDPKDYELSYLYKNCRAFFLLSKSEGFGIPIIEAGVYQKKIIANNISSLRETAPSNSLFIKCQNINEDKKKVIYYLRNNKNPSAKEVLKKWKWQNSSKILCDFIQKIC</sequence>
<dbReference type="PANTHER" id="PTHR46401:SF2">
    <property type="entry name" value="GLYCOSYLTRANSFERASE WBBK-RELATED"/>
    <property type="match status" value="1"/>
</dbReference>
<evidence type="ECO:0000259" key="2">
    <source>
        <dbReference type="Pfam" id="PF00534"/>
    </source>
</evidence>
<feature type="domain" description="Glycosyl transferase family 1" evidence="2">
    <location>
        <begin position="206"/>
        <end position="355"/>
    </location>
</feature>
<dbReference type="CDD" id="cd03809">
    <property type="entry name" value="GT4_MtfB-like"/>
    <property type="match status" value="1"/>
</dbReference>
<keyword evidence="1 3" id="KW-0808">Transferase</keyword>
<dbReference type="STRING" id="59919.PMM1223"/>
<dbReference type="eggNOG" id="COG0438">
    <property type="taxonomic scope" value="Bacteria"/>
</dbReference>
<evidence type="ECO:0000256" key="1">
    <source>
        <dbReference type="ARBA" id="ARBA00022679"/>
    </source>
</evidence>
<name>Q7V0N3_PROMP</name>
<dbReference type="Gene3D" id="3.40.50.2000">
    <property type="entry name" value="Glycogen Phosphorylase B"/>
    <property type="match status" value="2"/>
</dbReference>